<dbReference type="InterPro" id="IPR034804">
    <property type="entry name" value="SQR/QFR_C/D"/>
</dbReference>
<protein>
    <submittedName>
        <fullName evidence="2">Succinate dehydrogenase / fumarate reductase cytochrome b subunit</fullName>
    </submittedName>
</protein>
<gene>
    <name evidence="2" type="ORF">SAMN05421544_10967</name>
</gene>
<dbReference type="GO" id="GO:0016020">
    <property type="term" value="C:membrane"/>
    <property type="evidence" value="ECO:0007669"/>
    <property type="project" value="InterPro"/>
</dbReference>
<dbReference type="Proteomes" id="UP000198517">
    <property type="component" value="Unassembled WGS sequence"/>
</dbReference>
<evidence type="ECO:0000313" key="2">
    <source>
        <dbReference type="EMBL" id="SDE44280.1"/>
    </source>
</evidence>
<feature type="transmembrane region" description="Helical" evidence="1">
    <location>
        <begin position="221"/>
        <end position="242"/>
    </location>
</feature>
<keyword evidence="1" id="KW-0472">Membrane</keyword>
<dbReference type="AlphaFoldDB" id="A0A1G7CZR5"/>
<dbReference type="CDD" id="cd03498">
    <property type="entry name" value="SQR_TypeB_2_TM"/>
    <property type="match status" value="1"/>
</dbReference>
<feature type="transmembrane region" description="Helical" evidence="1">
    <location>
        <begin position="128"/>
        <end position="147"/>
    </location>
</feature>
<keyword evidence="1" id="KW-0812">Transmembrane</keyword>
<dbReference type="NCBIfam" id="TIGR02046">
    <property type="entry name" value="sdhC_b558_fam"/>
    <property type="match status" value="1"/>
</dbReference>
<dbReference type="SUPFAM" id="SSF81343">
    <property type="entry name" value="Fumarate reductase respiratory complex transmembrane subunits"/>
    <property type="match status" value="1"/>
</dbReference>
<evidence type="ECO:0000313" key="3">
    <source>
        <dbReference type="Proteomes" id="UP000198517"/>
    </source>
</evidence>
<reference evidence="2 3" key="1">
    <citation type="submission" date="2016-10" db="EMBL/GenBank/DDBJ databases">
        <authorList>
            <person name="de Groot N.N."/>
        </authorList>
    </citation>
    <scope>NUCLEOTIDE SEQUENCE [LARGE SCALE GENOMIC DNA]</scope>
    <source>
        <strain evidence="2 3">DSM 24015</strain>
    </source>
</reference>
<keyword evidence="3" id="KW-1185">Reference proteome</keyword>
<name>A0A1G7CZR5_9FLAO</name>
<evidence type="ECO:0000256" key="1">
    <source>
        <dbReference type="SAM" id="Phobius"/>
    </source>
</evidence>
<dbReference type="EMBL" id="FNAS01000009">
    <property type="protein sequence ID" value="SDE44280.1"/>
    <property type="molecule type" value="Genomic_DNA"/>
</dbReference>
<feature type="transmembrane region" description="Helical" evidence="1">
    <location>
        <begin position="182"/>
        <end position="200"/>
    </location>
</feature>
<feature type="transmembrane region" description="Helical" evidence="1">
    <location>
        <begin position="35"/>
        <end position="60"/>
    </location>
</feature>
<dbReference type="InterPro" id="IPR011138">
    <property type="entry name" value="Cytochrome_b-558"/>
</dbReference>
<keyword evidence="1" id="KW-1133">Transmembrane helix</keyword>
<feature type="transmembrane region" description="Helical" evidence="1">
    <location>
        <begin position="80"/>
        <end position="100"/>
    </location>
</feature>
<sequence>MTILIFMNISNFLTLYKIKNQLMAGLTSSTIGRKYAMAFSALFLLVFLVMHLSVNMLSVFSKGAFDEASYFMGYNPLVQFLMQPILIFAVFFHFIMGFVLEIKNRKARPVKYLVNGANANSTWMSRNMIYSGLVVLAFLVLHMYDFWAHEMSYKYFPGGGDSQDIERFWIELHEKFADPIRVAAYVVAFVLLGLHLAHGFQSSFQSIGARHPKYTPFIKALGTWYSILIPLGFVFVAVFHFVTQSHH</sequence>
<dbReference type="Gene3D" id="1.20.1300.10">
    <property type="entry name" value="Fumarate reductase/succinate dehydrogenase, transmembrane subunit"/>
    <property type="match status" value="1"/>
</dbReference>
<accession>A0A1G7CZR5</accession>
<organism evidence="2 3">
    <name type="scientific">Riemerella columbipharyngis</name>
    <dbReference type="NCBI Taxonomy" id="1071918"/>
    <lineage>
        <taxon>Bacteria</taxon>
        <taxon>Pseudomonadati</taxon>
        <taxon>Bacteroidota</taxon>
        <taxon>Flavobacteriia</taxon>
        <taxon>Flavobacteriales</taxon>
        <taxon>Weeksellaceae</taxon>
        <taxon>Riemerella</taxon>
    </lineage>
</organism>
<dbReference type="STRING" id="1071918.SAMN05421544_10967"/>
<proteinExistence type="predicted"/>